<gene>
    <name evidence="1" type="ORF">SAMN04489724_1400</name>
</gene>
<dbReference type="OrthoDB" id="6198066at2"/>
<evidence type="ECO:0000313" key="1">
    <source>
        <dbReference type="EMBL" id="SFT64794.1"/>
    </source>
</evidence>
<dbReference type="Pfam" id="PF19891">
    <property type="entry name" value="DUF6364"/>
    <property type="match status" value="1"/>
</dbReference>
<accession>A0A1I6ZPZ1</accession>
<dbReference type="Proteomes" id="UP000199673">
    <property type="component" value="Unassembled WGS sequence"/>
</dbReference>
<reference evidence="2" key="1">
    <citation type="submission" date="2016-10" db="EMBL/GenBank/DDBJ databases">
        <authorList>
            <person name="Varghese N."/>
            <person name="Submissions S."/>
        </authorList>
    </citation>
    <scope>NUCLEOTIDE SEQUENCE [LARGE SCALE GENOMIC DNA]</scope>
    <source>
        <strain evidence="2">DSM 23445</strain>
    </source>
</reference>
<organism evidence="1 2">
    <name type="scientific">Algoriphagus locisalis</name>
    <dbReference type="NCBI Taxonomy" id="305507"/>
    <lineage>
        <taxon>Bacteria</taxon>
        <taxon>Pseudomonadati</taxon>
        <taxon>Bacteroidota</taxon>
        <taxon>Cytophagia</taxon>
        <taxon>Cytophagales</taxon>
        <taxon>Cyclobacteriaceae</taxon>
        <taxon>Algoriphagus</taxon>
    </lineage>
</organism>
<keyword evidence="2" id="KW-1185">Reference proteome</keyword>
<proteinExistence type="predicted"/>
<dbReference type="AlphaFoldDB" id="A0A1I6ZPZ1"/>
<name>A0A1I6ZPZ1_9BACT</name>
<sequence>MDTKVTLSFNKDVIDRAKSFAEEHNISLSRLTEYLYSQITSKNYKSLEDLPVSDWVDFVAEGRVEYRRTPSRKEQKDEFFSSKK</sequence>
<dbReference type="RefSeq" id="WP_091691988.1">
    <property type="nucleotide sequence ID" value="NZ_FPBF01000002.1"/>
</dbReference>
<dbReference type="InterPro" id="IPR045944">
    <property type="entry name" value="DUF6364"/>
</dbReference>
<dbReference type="STRING" id="305507.SAMN04489724_1400"/>
<evidence type="ECO:0000313" key="2">
    <source>
        <dbReference type="Proteomes" id="UP000199673"/>
    </source>
</evidence>
<dbReference type="EMBL" id="FPBF01000002">
    <property type="protein sequence ID" value="SFT64794.1"/>
    <property type="molecule type" value="Genomic_DNA"/>
</dbReference>
<protein>
    <submittedName>
        <fullName evidence="1">Uncharacterized protein</fullName>
    </submittedName>
</protein>